<reference evidence="2 3" key="1">
    <citation type="submission" date="2013-11" db="EMBL/GenBank/DDBJ databases">
        <title>The Genome Sequence of Plasmodium yoelii 17X.</title>
        <authorList>
            <consortium name="The Broad Institute Genomics Platform"/>
            <consortium name="The Broad Institute Genome Sequencing Center for Infectious Disease"/>
            <person name="Neafsey D."/>
            <person name="Adams J."/>
            <person name="Walker B."/>
            <person name="Young S.K."/>
            <person name="Zeng Q."/>
            <person name="Gargeya S."/>
            <person name="Fitzgerald M."/>
            <person name="Haas B."/>
            <person name="Abouelleil A."/>
            <person name="Alvarado L."/>
            <person name="Chapman S.B."/>
            <person name="Gainer-Dewar J."/>
            <person name="Goldberg J."/>
            <person name="Griggs A."/>
            <person name="Gujja S."/>
            <person name="Hansen M."/>
            <person name="Howarth C."/>
            <person name="Imamovic A."/>
            <person name="Ireland A."/>
            <person name="Larimer J."/>
            <person name="McCowan C."/>
            <person name="Murphy C."/>
            <person name="Pearson M."/>
            <person name="Poon T.W."/>
            <person name="Priest M."/>
            <person name="Roberts A."/>
            <person name="Saif S."/>
            <person name="Shea T."/>
            <person name="Sykes S."/>
            <person name="Wortman J."/>
            <person name="Nusbaum C."/>
            <person name="Birren B."/>
        </authorList>
    </citation>
    <scope>NUCLEOTIDE SEQUENCE [LARGE SCALE GENOMIC DNA]</scope>
    <source>
        <strain evidence="2 3">17X</strain>
    </source>
</reference>
<dbReference type="Proteomes" id="UP000018538">
    <property type="component" value="Unassembled WGS sequence"/>
</dbReference>
<keyword evidence="1" id="KW-0175">Coiled coil</keyword>
<sequence length="235" mass="28309">MDEKKKDFYTYVDNMHKKNEEIHGILDAKKKIKKEENKKIEESERMIKNNDVYIETIDDIHKNNKLSYLNLKKERFLQKSKLMNLNSMISELPIVMQGEEKKYSEFKQRSQRKINELLETLETPLYPENVDDLWNQIKECQKNTEQLNNSITEMHNELNIVNKEYVNTKDKFRVAFYLYIIKYNLVELEKNKNKKLKKISATLQFIQNLKQGAYKKENNEGDLKKKLDEINDLYK</sequence>
<proteinExistence type="predicted"/>
<dbReference type="AlphaFoldDB" id="V7PDV1"/>
<protein>
    <submittedName>
        <fullName evidence="2">Uncharacterized protein</fullName>
    </submittedName>
</protein>
<evidence type="ECO:0000313" key="2">
    <source>
        <dbReference type="EMBL" id="ETB56942.1"/>
    </source>
</evidence>
<gene>
    <name evidence="2" type="ORF">YYC_05299</name>
</gene>
<dbReference type="EMBL" id="KI635811">
    <property type="protein sequence ID" value="ETB56942.1"/>
    <property type="molecule type" value="Genomic_DNA"/>
</dbReference>
<name>V7PDV1_PLAYE</name>
<feature type="coiled-coil region" evidence="1">
    <location>
        <begin position="137"/>
        <end position="164"/>
    </location>
</feature>
<evidence type="ECO:0000256" key="1">
    <source>
        <dbReference type="SAM" id="Coils"/>
    </source>
</evidence>
<accession>V7PDV1</accession>
<evidence type="ECO:0000313" key="3">
    <source>
        <dbReference type="Proteomes" id="UP000018538"/>
    </source>
</evidence>
<organism evidence="2 3">
    <name type="scientific">Plasmodium yoelii 17X</name>
    <dbReference type="NCBI Taxonomy" id="1323249"/>
    <lineage>
        <taxon>Eukaryota</taxon>
        <taxon>Sar</taxon>
        <taxon>Alveolata</taxon>
        <taxon>Apicomplexa</taxon>
        <taxon>Aconoidasida</taxon>
        <taxon>Haemosporida</taxon>
        <taxon>Plasmodiidae</taxon>
        <taxon>Plasmodium</taxon>
        <taxon>Plasmodium (Vinckeia)</taxon>
    </lineage>
</organism>
<dbReference type="OrthoDB" id="385064at2759"/>
<keyword evidence="3" id="KW-1185">Reference proteome</keyword>